<feature type="domain" description="ABC transmembrane type-1" evidence="7">
    <location>
        <begin position="483"/>
        <end position="781"/>
    </location>
</feature>
<keyword evidence="4 5" id="KW-0472">Membrane</keyword>
<dbReference type="Gene3D" id="1.10.3720.10">
    <property type="entry name" value="MetI-like"/>
    <property type="match status" value="1"/>
</dbReference>
<comment type="similarity">
    <text evidence="5">Belongs to the binding-protein-dependent transport system permease family.</text>
</comment>
<feature type="transmembrane region" description="Helical" evidence="5">
    <location>
        <begin position="553"/>
        <end position="573"/>
    </location>
</feature>
<dbReference type="InterPro" id="IPR000515">
    <property type="entry name" value="MetI-like"/>
</dbReference>
<accession>A0A5R8KGH6</accession>
<keyword evidence="5" id="KW-0813">Transport</keyword>
<comment type="caution">
    <text evidence="8">The sequence shown here is derived from an EMBL/GenBank/DDBJ whole genome shotgun (WGS) entry which is preliminary data.</text>
</comment>
<evidence type="ECO:0000256" key="4">
    <source>
        <dbReference type="ARBA" id="ARBA00023136"/>
    </source>
</evidence>
<proteinExistence type="inferred from homology"/>
<dbReference type="GO" id="GO:0055085">
    <property type="term" value="P:transmembrane transport"/>
    <property type="evidence" value="ECO:0007669"/>
    <property type="project" value="InterPro"/>
</dbReference>
<feature type="transmembrane region" description="Helical" evidence="5">
    <location>
        <begin position="690"/>
        <end position="711"/>
    </location>
</feature>
<keyword evidence="9" id="KW-1185">Reference proteome</keyword>
<gene>
    <name evidence="8" type="ORF">FEM03_10325</name>
</gene>
<organism evidence="8 9">
    <name type="scientific">Phragmitibacter flavus</name>
    <dbReference type="NCBI Taxonomy" id="2576071"/>
    <lineage>
        <taxon>Bacteria</taxon>
        <taxon>Pseudomonadati</taxon>
        <taxon>Verrucomicrobiota</taxon>
        <taxon>Verrucomicrobiia</taxon>
        <taxon>Verrucomicrobiales</taxon>
        <taxon>Verrucomicrobiaceae</taxon>
        <taxon>Phragmitibacter</taxon>
    </lineage>
</organism>
<evidence type="ECO:0000259" key="7">
    <source>
        <dbReference type="PROSITE" id="PS50928"/>
    </source>
</evidence>
<feature type="region of interest" description="Disordered" evidence="6">
    <location>
        <begin position="1"/>
        <end position="34"/>
    </location>
</feature>
<sequence length="795" mass="87348">MIGSKLPIPTSLPTLPLRQHVMPDQPSPTSSRPVPERFLASKSTLLLDRFMTRAIQIGGLGIIVAVFGIFFFILMEILPLFGGAEAHEEKSFPLGITGKGVIGVDEWARKPFFFDGNSLRFADLEAKDARLEEMPVPLPEGVISNAIKLEARHNRVVIGTTDGRIGSFRVGYKSQLAVKADDLPAITAEVTMEEFYPLGVPGKPLTTVSYGDGGAAKVLAAVQDVDGTPQVHAMTIVSRRGLMGSSAPTVGGNFDLTPFLKGKPDRIMASNVGDSVMVTDTEGRLYYFHITNGTNLQLRQELQPFSEFEDKRIASIGFVFGDVSVVVTSMEGHQEVWSLYNQEITNPEGIKQTQRLYGQIKTLPKLENATTFFANSLRNKVFMSAGGDYVSMRHTTSESVRWEKKLPFQIKDAILDSKCEHLFFLDTEGTLHRYLYHDPHPESGIRAFFGKIWYEGASQPEYTWQSTSGTDDFEPKLSLIPLIVGSLKGTFYALIFAVPIALLAAIYSANFLPQRIKTIVKPAMEIMASLPSVVLGFLAGLWLAPLIEDKIPSILLTIISLPIGVMILGLVYTKLPVGVRAKVPVGSEYLLLLIPMALLAWIAWSLGPWLESWAFVVTDPGTGRSIADFRLWWPNVTGTPYDQRNCVSVGFMMGFAVIPIIFTITEDALSNVPPQLKAASLALGATRWQMVRTIVLPIASAGIFSALMIGFGRAVGETMIVVMAAGNTPIIDMSIFTGMRTLSANIAVELPEAPVHSTHYRVLFLGAMVLFMLTFALNTVAEIMRHRLREKFKLV</sequence>
<protein>
    <submittedName>
        <fullName evidence="8">ABC transporter permease subunit</fullName>
    </submittedName>
</protein>
<dbReference type="PANTHER" id="PTHR42727:SF1">
    <property type="entry name" value="PHOSPHATE TRANSPORT SYSTEM PERMEASE"/>
    <property type="match status" value="1"/>
</dbReference>
<keyword evidence="2 5" id="KW-0812">Transmembrane</keyword>
<evidence type="ECO:0000313" key="8">
    <source>
        <dbReference type="EMBL" id="TLD70699.1"/>
    </source>
</evidence>
<name>A0A5R8KGH6_9BACT</name>
<keyword evidence="3 5" id="KW-1133">Transmembrane helix</keyword>
<reference evidence="8 9" key="1">
    <citation type="submission" date="2019-05" db="EMBL/GenBank/DDBJ databases">
        <title>Verrucobacter flavum gen. nov., sp. nov. a new member of the family Verrucomicrobiaceae.</title>
        <authorList>
            <person name="Szuroczki S."/>
            <person name="Abbaszade G."/>
            <person name="Szabo A."/>
            <person name="Felfoldi T."/>
            <person name="Schumann P."/>
            <person name="Boka K."/>
            <person name="Keki Z."/>
            <person name="Toumi M."/>
            <person name="Toth E."/>
        </authorList>
    </citation>
    <scope>NUCLEOTIDE SEQUENCE [LARGE SCALE GENOMIC DNA]</scope>
    <source>
        <strain evidence="8 9">MG-N-17</strain>
    </source>
</reference>
<feature type="transmembrane region" description="Helical" evidence="5">
    <location>
        <begin position="57"/>
        <end position="81"/>
    </location>
</feature>
<evidence type="ECO:0000256" key="6">
    <source>
        <dbReference type="SAM" id="MobiDB-lite"/>
    </source>
</evidence>
<evidence type="ECO:0000256" key="1">
    <source>
        <dbReference type="ARBA" id="ARBA00004651"/>
    </source>
</evidence>
<dbReference type="EMBL" id="VAUV01000007">
    <property type="protein sequence ID" value="TLD70699.1"/>
    <property type="molecule type" value="Genomic_DNA"/>
</dbReference>
<dbReference type="CDD" id="cd06261">
    <property type="entry name" value="TM_PBP2"/>
    <property type="match status" value="1"/>
</dbReference>
<feature type="compositionally biased region" description="Low complexity" evidence="6">
    <location>
        <begin position="1"/>
        <end position="17"/>
    </location>
</feature>
<dbReference type="GO" id="GO:0005886">
    <property type="term" value="C:plasma membrane"/>
    <property type="evidence" value="ECO:0007669"/>
    <property type="project" value="UniProtKB-SubCell"/>
</dbReference>
<dbReference type="AlphaFoldDB" id="A0A5R8KGH6"/>
<dbReference type="InterPro" id="IPR035906">
    <property type="entry name" value="MetI-like_sf"/>
</dbReference>
<comment type="subcellular location">
    <subcellularLocation>
        <location evidence="1 5">Cell membrane</location>
        <topology evidence="1 5">Multi-pass membrane protein</topology>
    </subcellularLocation>
</comment>
<dbReference type="PANTHER" id="PTHR42727">
    <property type="entry name" value="PHOSPHATE TRANSPORT SYSTEM PERMEASE PROTEIN"/>
    <property type="match status" value="1"/>
</dbReference>
<dbReference type="Pfam" id="PF00528">
    <property type="entry name" value="BPD_transp_1"/>
    <property type="match status" value="1"/>
</dbReference>
<feature type="transmembrane region" description="Helical" evidence="5">
    <location>
        <begin position="649"/>
        <end position="669"/>
    </location>
</feature>
<feature type="transmembrane region" description="Helical" evidence="5">
    <location>
        <begin position="524"/>
        <end position="547"/>
    </location>
</feature>
<evidence type="ECO:0000313" key="9">
    <source>
        <dbReference type="Proteomes" id="UP000306196"/>
    </source>
</evidence>
<dbReference type="OrthoDB" id="9785113at2"/>
<feature type="transmembrane region" description="Helical" evidence="5">
    <location>
        <begin position="585"/>
        <end position="604"/>
    </location>
</feature>
<dbReference type="PROSITE" id="PS50928">
    <property type="entry name" value="ABC_TM1"/>
    <property type="match status" value="1"/>
</dbReference>
<evidence type="ECO:0000256" key="3">
    <source>
        <dbReference type="ARBA" id="ARBA00022989"/>
    </source>
</evidence>
<feature type="transmembrane region" description="Helical" evidence="5">
    <location>
        <begin position="760"/>
        <end position="781"/>
    </location>
</feature>
<feature type="transmembrane region" description="Helical" evidence="5">
    <location>
        <begin position="491"/>
        <end position="512"/>
    </location>
</feature>
<evidence type="ECO:0000256" key="5">
    <source>
        <dbReference type="RuleBase" id="RU363032"/>
    </source>
</evidence>
<dbReference type="Proteomes" id="UP000306196">
    <property type="component" value="Unassembled WGS sequence"/>
</dbReference>
<dbReference type="SUPFAM" id="SSF161098">
    <property type="entry name" value="MetI-like"/>
    <property type="match status" value="1"/>
</dbReference>
<evidence type="ECO:0000256" key="2">
    <source>
        <dbReference type="ARBA" id="ARBA00022692"/>
    </source>
</evidence>